<gene>
    <name evidence="1" type="ORF">D9756_011263</name>
</gene>
<dbReference type="Proteomes" id="UP000559027">
    <property type="component" value="Unassembled WGS sequence"/>
</dbReference>
<accession>A0A8H5FRC0</accession>
<name>A0A8H5FRC0_9AGAR</name>
<organism evidence="1 2">
    <name type="scientific">Leucocoprinus leucothites</name>
    <dbReference type="NCBI Taxonomy" id="201217"/>
    <lineage>
        <taxon>Eukaryota</taxon>
        <taxon>Fungi</taxon>
        <taxon>Dikarya</taxon>
        <taxon>Basidiomycota</taxon>
        <taxon>Agaricomycotina</taxon>
        <taxon>Agaricomycetes</taxon>
        <taxon>Agaricomycetidae</taxon>
        <taxon>Agaricales</taxon>
        <taxon>Agaricineae</taxon>
        <taxon>Agaricaceae</taxon>
        <taxon>Leucocoprinus</taxon>
    </lineage>
</organism>
<dbReference type="AlphaFoldDB" id="A0A8H5FRC0"/>
<evidence type="ECO:0000313" key="2">
    <source>
        <dbReference type="Proteomes" id="UP000559027"/>
    </source>
</evidence>
<comment type="caution">
    <text evidence="1">The sequence shown here is derived from an EMBL/GenBank/DDBJ whole genome shotgun (WGS) entry which is preliminary data.</text>
</comment>
<sequence>MEPESTIDEIIKSRQRLRILSIGRSGVGQSSLISCVFHITSSHVSHLKPGELDIEQEFISGGTPFFVLHKYTGFEPGEITNFEIVREFIEQGSKQGLPLKDRIHCLWLCTKTPTASGRVFEIGDEKLLEFAYKIQIPVVIVFTQYDRLVRIKTAELKEEHPNMDPATLDERSKDEARNVFEICVQSLQHTMNHLNIPMPDYVKVSVRPGYKEDVSALVEVTGDIFKERLNGDAWIMWAIVQQAILPLKMDTCITKGMSYYRQVLTGTVPGLGQMLLRSCLMEVHNDIIKCWKFKCKVLNTAEFKRLMLRLIQDVHMKPDVSIHPNTEIISRSVTLVTATSTPLAPPAAILGLTYDFLQWFSNAVLENTPEVQCLLITYTVDLINILRELFDFTHKSSPALTITWEGLREVFEAYECSPTCQRIHDIARCEALQSIQILTADGLDKRVRALVEGYSENRDSS</sequence>
<keyword evidence="2" id="KW-1185">Reference proteome</keyword>
<dbReference type="SUPFAM" id="SSF52540">
    <property type="entry name" value="P-loop containing nucleoside triphosphate hydrolases"/>
    <property type="match status" value="1"/>
</dbReference>
<dbReference type="OrthoDB" id="391988at2759"/>
<dbReference type="EMBL" id="JAACJO010000034">
    <property type="protein sequence ID" value="KAF5346271.1"/>
    <property type="molecule type" value="Genomic_DNA"/>
</dbReference>
<proteinExistence type="predicted"/>
<evidence type="ECO:0008006" key="3">
    <source>
        <dbReference type="Google" id="ProtNLM"/>
    </source>
</evidence>
<evidence type="ECO:0000313" key="1">
    <source>
        <dbReference type="EMBL" id="KAF5346271.1"/>
    </source>
</evidence>
<reference evidence="1 2" key="1">
    <citation type="journal article" date="2020" name="ISME J.">
        <title>Uncovering the hidden diversity of litter-decomposition mechanisms in mushroom-forming fungi.</title>
        <authorList>
            <person name="Floudas D."/>
            <person name="Bentzer J."/>
            <person name="Ahren D."/>
            <person name="Johansson T."/>
            <person name="Persson P."/>
            <person name="Tunlid A."/>
        </authorList>
    </citation>
    <scope>NUCLEOTIDE SEQUENCE [LARGE SCALE GENOMIC DNA]</scope>
    <source>
        <strain evidence="1 2">CBS 146.42</strain>
    </source>
</reference>
<dbReference type="Gene3D" id="3.40.50.300">
    <property type="entry name" value="P-loop containing nucleotide triphosphate hydrolases"/>
    <property type="match status" value="1"/>
</dbReference>
<dbReference type="InterPro" id="IPR027417">
    <property type="entry name" value="P-loop_NTPase"/>
</dbReference>
<protein>
    <recommendedName>
        <fullName evidence="3">G domain-containing protein</fullName>
    </recommendedName>
</protein>